<evidence type="ECO:0000256" key="5">
    <source>
        <dbReference type="ARBA" id="ARBA00022989"/>
    </source>
</evidence>
<evidence type="ECO:0000256" key="6">
    <source>
        <dbReference type="ARBA" id="ARBA00023136"/>
    </source>
</evidence>
<dbReference type="CDD" id="cd06261">
    <property type="entry name" value="TM_PBP2"/>
    <property type="match status" value="1"/>
</dbReference>
<protein>
    <submittedName>
        <fullName evidence="9">Carbohydrate ABC transporter permease</fullName>
    </submittedName>
</protein>
<feature type="transmembrane region" description="Helical" evidence="7">
    <location>
        <begin position="142"/>
        <end position="163"/>
    </location>
</feature>
<dbReference type="RefSeq" id="WP_018366331.1">
    <property type="nucleotide sequence ID" value="NZ_CP110509.1"/>
</dbReference>
<reference evidence="10" key="1">
    <citation type="submission" date="2022-10" db="EMBL/GenBank/DDBJ databases">
        <title>Streptococcus didelphis as causative of fatal infections in opossums (Didelphis albiventris).</title>
        <authorList>
            <person name="Breyer G.M."/>
            <person name="Da Silva M.E.R.J."/>
            <person name="Siqueira F.M."/>
        </authorList>
    </citation>
    <scope>NUCLEOTIDE SEQUENCE [LARGE SCALE GENOMIC DNA]</scope>
    <source>
        <strain evidence="10">LBVP101/21</strain>
    </source>
</reference>
<feature type="transmembrane region" description="Helical" evidence="7">
    <location>
        <begin position="109"/>
        <end position="130"/>
    </location>
</feature>
<feature type="transmembrane region" description="Helical" evidence="7">
    <location>
        <begin position="73"/>
        <end position="97"/>
    </location>
</feature>
<proteinExistence type="inferred from homology"/>
<keyword evidence="2 7" id="KW-0813">Transport</keyword>
<dbReference type="Pfam" id="PF00528">
    <property type="entry name" value="BPD_transp_1"/>
    <property type="match status" value="1"/>
</dbReference>
<dbReference type="EMBL" id="CP110509">
    <property type="protein sequence ID" value="WMB27755.1"/>
    <property type="molecule type" value="Genomic_DNA"/>
</dbReference>
<keyword evidence="3" id="KW-1003">Cell membrane</keyword>
<sequence>MLKKIKGMEGFDLVTNILVFILAILFLLPLFWLVTNTFKTSSEIYHMPPDILPKRWYMGNLGELFSGQPTLKWVLNSFIVSFFTALLSVFISALAAYGFSKLYFKGRTVLFLVIIASIMIPKETFIVPLFDIIEKLNWIDTYQSMIIPNLATGFGTFLLYSYFKTIPESIRESAKIDGASEWTVFSKLMLPIVKPGIGALFILNFVTAWNDYLWQLLMARSKEMKTLTIGVASLQQDINPNIGLKVAGAAIAALPMILIFFLFQRFFIKGATNGAIKE</sequence>
<feature type="transmembrane region" description="Helical" evidence="7">
    <location>
        <begin position="12"/>
        <end position="34"/>
    </location>
</feature>
<dbReference type="Proteomes" id="UP001238096">
    <property type="component" value="Chromosome"/>
</dbReference>
<keyword evidence="4 7" id="KW-0812">Transmembrane</keyword>
<name>A0ABY9LFR0_9STRE</name>
<dbReference type="PANTHER" id="PTHR43744">
    <property type="entry name" value="ABC TRANSPORTER PERMEASE PROTEIN MG189-RELATED-RELATED"/>
    <property type="match status" value="1"/>
</dbReference>
<comment type="similarity">
    <text evidence="7">Belongs to the binding-protein-dependent transport system permease family.</text>
</comment>
<keyword evidence="5 7" id="KW-1133">Transmembrane helix</keyword>
<gene>
    <name evidence="9" type="ORF">N1496_06625</name>
</gene>
<keyword evidence="10" id="KW-1185">Reference proteome</keyword>
<accession>A0ABY9LFR0</accession>
<evidence type="ECO:0000313" key="9">
    <source>
        <dbReference type="EMBL" id="WMB27755.1"/>
    </source>
</evidence>
<feature type="transmembrane region" description="Helical" evidence="7">
    <location>
        <begin position="242"/>
        <end position="263"/>
    </location>
</feature>
<evidence type="ECO:0000259" key="8">
    <source>
        <dbReference type="PROSITE" id="PS50928"/>
    </source>
</evidence>
<comment type="subcellular location">
    <subcellularLocation>
        <location evidence="1 7">Cell membrane</location>
        <topology evidence="1 7">Multi-pass membrane protein</topology>
    </subcellularLocation>
</comment>
<evidence type="ECO:0000256" key="1">
    <source>
        <dbReference type="ARBA" id="ARBA00004651"/>
    </source>
</evidence>
<evidence type="ECO:0000256" key="7">
    <source>
        <dbReference type="RuleBase" id="RU363032"/>
    </source>
</evidence>
<evidence type="ECO:0000256" key="4">
    <source>
        <dbReference type="ARBA" id="ARBA00022692"/>
    </source>
</evidence>
<dbReference type="SUPFAM" id="SSF161098">
    <property type="entry name" value="MetI-like"/>
    <property type="match status" value="1"/>
</dbReference>
<dbReference type="InterPro" id="IPR000515">
    <property type="entry name" value="MetI-like"/>
</dbReference>
<dbReference type="InterPro" id="IPR035906">
    <property type="entry name" value="MetI-like_sf"/>
</dbReference>
<feature type="transmembrane region" description="Helical" evidence="7">
    <location>
        <begin position="184"/>
        <end position="209"/>
    </location>
</feature>
<dbReference type="PROSITE" id="PS50928">
    <property type="entry name" value="ABC_TM1"/>
    <property type="match status" value="1"/>
</dbReference>
<evidence type="ECO:0000313" key="10">
    <source>
        <dbReference type="Proteomes" id="UP001238096"/>
    </source>
</evidence>
<evidence type="ECO:0000256" key="3">
    <source>
        <dbReference type="ARBA" id="ARBA00022475"/>
    </source>
</evidence>
<dbReference type="Gene3D" id="1.10.3720.10">
    <property type="entry name" value="MetI-like"/>
    <property type="match status" value="1"/>
</dbReference>
<evidence type="ECO:0000256" key="2">
    <source>
        <dbReference type="ARBA" id="ARBA00022448"/>
    </source>
</evidence>
<organism evidence="9 10">
    <name type="scientific">Streptococcus didelphis</name>
    <dbReference type="NCBI Taxonomy" id="102886"/>
    <lineage>
        <taxon>Bacteria</taxon>
        <taxon>Bacillati</taxon>
        <taxon>Bacillota</taxon>
        <taxon>Bacilli</taxon>
        <taxon>Lactobacillales</taxon>
        <taxon>Streptococcaceae</taxon>
        <taxon>Streptococcus</taxon>
    </lineage>
</organism>
<feature type="domain" description="ABC transmembrane type-1" evidence="8">
    <location>
        <begin position="74"/>
        <end position="263"/>
    </location>
</feature>
<keyword evidence="6 7" id="KW-0472">Membrane</keyword>
<dbReference type="PANTHER" id="PTHR43744:SF12">
    <property type="entry name" value="ABC TRANSPORTER PERMEASE PROTEIN MG189-RELATED"/>
    <property type="match status" value="1"/>
</dbReference>